<comment type="caution">
    <text evidence="5">The sequence shown here is derived from an EMBL/GenBank/DDBJ whole genome shotgun (WGS) entry which is preliminary data.</text>
</comment>
<feature type="domain" description="HTH La-type RNA-binding" evidence="4">
    <location>
        <begin position="381"/>
        <end position="470"/>
    </location>
</feature>
<gene>
    <name evidence="5" type="ORF">Nepgr_016758</name>
</gene>
<feature type="compositionally biased region" description="Polar residues" evidence="3">
    <location>
        <begin position="281"/>
        <end position="294"/>
    </location>
</feature>
<reference evidence="5" key="1">
    <citation type="submission" date="2023-05" db="EMBL/GenBank/DDBJ databases">
        <title>Nepenthes gracilis genome sequencing.</title>
        <authorList>
            <person name="Fukushima K."/>
        </authorList>
    </citation>
    <scope>NUCLEOTIDE SEQUENCE</scope>
    <source>
        <strain evidence="5">SING2019-196</strain>
    </source>
</reference>
<evidence type="ECO:0000313" key="6">
    <source>
        <dbReference type="Proteomes" id="UP001279734"/>
    </source>
</evidence>
<dbReference type="PANTHER" id="PTHR22792:SF132">
    <property type="entry name" value="LA-RELATED PROTEIN 1"/>
    <property type="match status" value="1"/>
</dbReference>
<sequence>MAATANTNRHATALSPPSSGLPGDVHGGSHSGWSPAGSRNPSPWTKIIRGGESEVPVASPSGASTFPPAAAAVFHEQTSVNNKGVASPENLAVVTQPESSANGNSNDTKKPAWNKPSNVNLESGTVMGAASWPALSESTRASPKLSSSDSPKIPSDASASFSQVTGNAAASSSLPSLSSQKQASGNANSNPTPNHGRPTRQKSMKRESGGNGVANGGFSHLSTPYGSVGEASHTSSMKPGSGGGPDSSARDHTHNNANREPGQRNAGDQAQQRTAFRRGNSGWQSRGDGSSHQNYGGRRDQDRGNHDWNHQRNFNSRDAPMQTPRAFPRGFIRPPSPGSAPFIPAPPLGPFVGPMGMPELPIYYIGPQSMPFVTPIPPMFPPPDLQLHAKIVNQIDYYFSNENLIKDTYLRHNMDELGWVPVTLIAGFKKVMQLTGNVQLILDALRSSTVVEVQGDKIRKRENWKRWIMPSSVQFPTGLGSESPRLQLEARIQSVGLDEKPANHSSSRGQLASQARENHAGLHPLVQNSKALDKTLVWISKGIQVMESNGRIAGIGFWKLLQGRRLSIFLDPAADERGPVLSLIYPFPEKYSVVYVNSVVRIYMYTLFLNGSKNFTAKAYALRGERLGIV</sequence>
<dbReference type="InterPro" id="IPR036388">
    <property type="entry name" value="WH-like_DNA-bd_sf"/>
</dbReference>
<feature type="compositionally biased region" description="Low complexity" evidence="3">
    <location>
        <begin position="1"/>
        <end position="13"/>
    </location>
</feature>
<evidence type="ECO:0000256" key="2">
    <source>
        <dbReference type="PROSITE-ProRule" id="PRU00332"/>
    </source>
</evidence>
<protein>
    <recommendedName>
        <fullName evidence="4">HTH La-type RNA-binding domain-containing protein</fullName>
    </recommendedName>
</protein>
<feature type="compositionally biased region" description="Polar residues" evidence="3">
    <location>
        <begin position="96"/>
        <end position="106"/>
    </location>
</feature>
<dbReference type="Gene3D" id="1.10.10.10">
    <property type="entry name" value="Winged helix-like DNA-binding domain superfamily/Winged helix DNA-binding domain"/>
    <property type="match status" value="1"/>
</dbReference>
<evidence type="ECO:0000256" key="1">
    <source>
        <dbReference type="ARBA" id="ARBA00022884"/>
    </source>
</evidence>
<dbReference type="CDD" id="cd07323">
    <property type="entry name" value="LAM"/>
    <property type="match status" value="1"/>
</dbReference>
<evidence type="ECO:0000256" key="3">
    <source>
        <dbReference type="SAM" id="MobiDB-lite"/>
    </source>
</evidence>
<accession>A0AAD3SPX4</accession>
<feature type="compositionally biased region" description="Basic and acidic residues" evidence="3">
    <location>
        <begin position="297"/>
        <end position="310"/>
    </location>
</feature>
<dbReference type="Proteomes" id="UP001279734">
    <property type="component" value="Unassembled WGS sequence"/>
</dbReference>
<dbReference type="PROSITE" id="PS50961">
    <property type="entry name" value="HTH_LA"/>
    <property type="match status" value="1"/>
</dbReference>
<dbReference type="PANTHER" id="PTHR22792">
    <property type="entry name" value="LUPUS LA PROTEIN-RELATED"/>
    <property type="match status" value="1"/>
</dbReference>
<dbReference type="GO" id="GO:0005737">
    <property type="term" value="C:cytoplasm"/>
    <property type="evidence" value="ECO:0007669"/>
    <property type="project" value="UniProtKB-ARBA"/>
</dbReference>
<feature type="region of interest" description="Disordered" evidence="3">
    <location>
        <begin position="1"/>
        <end position="339"/>
    </location>
</feature>
<keyword evidence="1 2" id="KW-0694">RNA-binding</keyword>
<dbReference type="SUPFAM" id="SSF46785">
    <property type="entry name" value="Winged helix' DNA-binding domain"/>
    <property type="match status" value="1"/>
</dbReference>
<feature type="compositionally biased region" description="Polar residues" evidence="3">
    <location>
        <begin position="157"/>
        <end position="166"/>
    </location>
</feature>
<feature type="compositionally biased region" description="Polar residues" evidence="3">
    <location>
        <begin position="136"/>
        <end position="150"/>
    </location>
</feature>
<dbReference type="GO" id="GO:0003723">
    <property type="term" value="F:RNA binding"/>
    <property type="evidence" value="ECO:0007669"/>
    <property type="project" value="UniProtKB-UniRule"/>
</dbReference>
<dbReference type="AlphaFoldDB" id="A0AAD3SPX4"/>
<organism evidence="5 6">
    <name type="scientific">Nepenthes gracilis</name>
    <name type="common">Slender pitcher plant</name>
    <dbReference type="NCBI Taxonomy" id="150966"/>
    <lineage>
        <taxon>Eukaryota</taxon>
        <taxon>Viridiplantae</taxon>
        <taxon>Streptophyta</taxon>
        <taxon>Embryophyta</taxon>
        <taxon>Tracheophyta</taxon>
        <taxon>Spermatophyta</taxon>
        <taxon>Magnoliopsida</taxon>
        <taxon>eudicotyledons</taxon>
        <taxon>Gunneridae</taxon>
        <taxon>Pentapetalae</taxon>
        <taxon>Caryophyllales</taxon>
        <taxon>Nepenthaceae</taxon>
        <taxon>Nepenthes</taxon>
    </lineage>
</organism>
<feature type="compositionally biased region" description="Low complexity" evidence="3">
    <location>
        <begin position="168"/>
        <end position="184"/>
    </location>
</feature>
<proteinExistence type="predicted"/>
<evidence type="ECO:0000259" key="4">
    <source>
        <dbReference type="PROSITE" id="PS50961"/>
    </source>
</evidence>
<dbReference type="SMART" id="SM00715">
    <property type="entry name" value="LA"/>
    <property type="match status" value="1"/>
</dbReference>
<dbReference type="InterPro" id="IPR006630">
    <property type="entry name" value="La_HTH"/>
</dbReference>
<evidence type="ECO:0000313" key="5">
    <source>
        <dbReference type="EMBL" id="GMH14917.1"/>
    </source>
</evidence>
<dbReference type="InterPro" id="IPR045180">
    <property type="entry name" value="La_dom_prot"/>
</dbReference>
<dbReference type="InterPro" id="IPR036390">
    <property type="entry name" value="WH_DNA-bd_sf"/>
</dbReference>
<dbReference type="Pfam" id="PF05383">
    <property type="entry name" value="La"/>
    <property type="match status" value="1"/>
</dbReference>
<dbReference type="EMBL" id="BSYO01000014">
    <property type="protein sequence ID" value="GMH14917.1"/>
    <property type="molecule type" value="Genomic_DNA"/>
</dbReference>
<keyword evidence="6" id="KW-1185">Reference proteome</keyword>
<name>A0AAD3SPX4_NEPGR</name>
<dbReference type="FunFam" id="1.10.10.10:FF:000131">
    <property type="entry name" value="la-related protein 1B isoform X2"/>
    <property type="match status" value="1"/>
</dbReference>